<dbReference type="PANTHER" id="PTHR33789:SF11">
    <property type="entry name" value="OS05G0202300 PROTEIN"/>
    <property type="match status" value="1"/>
</dbReference>
<dbReference type="InterPro" id="IPR053249">
    <property type="entry name" value="LFS"/>
</dbReference>
<name>A0A9Q0GVP3_9MAGN</name>
<protein>
    <recommendedName>
        <fullName evidence="3">Lachrymatory factor synthase</fullName>
    </recommendedName>
</protein>
<dbReference type="FunFam" id="3.30.530.20:FF:000064">
    <property type="entry name" value="Lachrymatory-factor synthase"/>
    <property type="match status" value="1"/>
</dbReference>
<accession>A0A9Q0GVP3</accession>
<keyword evidence="2" id="KW-1185">Reference proteome</keyword>
<dbReference type="SUPFAM" id="SSF55961">
    <property type="entry name" value="Bet v1-like"/>
    <property type="match status" value="1"/>
</dbReference>
<gene>
    <name evidence="1" type="ORF">NE237_030768</name>
</gene>
<dbReference type="InterPro" id="IPR019587">
    <property type="entry name" value="Polyketide_cyclase/dehydratase"/>
</dbReference>
<evidence type="ECO:0000313" key="1">
    <source>
        <dbReference type="EMBL" id="KAJ4953936.1"/>
    </source>
</evidence>
<dbReference type="Gene3D" id="3.30.530.20">
    <property type="match status" value="1"/>
</dbReference>
<dbReference type="PANTHER" id="PTHR33789">
    <property type="entry name" value="LACHRYMATORY-FACTOR SYNTHASE"/>
    <property type="match status" value="1"/>
</dbReference>
<sequence length="176" mass="19875">MTAMATEESSQSQQSKWKGKAYAELNRATVEQVWTLLEDFFSIHKWLPGIDTCQPVEGVLGQSGCIRYCANTAVSESEEKKITTKWVKEKLLFIDPVERCFSYEVIENNIGMNSYIATVKLVQLSQAAIDEGCQIQWSFVSDPIEDLTFEAFFSHIQSIAQGMAQRMEDALCPVRS</sequence>
<comment type="caution">
    <text evidence="1">The sequence shown here is derived from an EMBL/GenBank/DDBJ whole genome shotgun (WGS) entry which is preliminary data.</text>
</comment>
<organism evidence="1 2">
    <name type="scientific">Protea cynaroides</name>
    <dbReference type="NCBI Taxonomy" id="273540"/>
    <lineage>
        <taxon>Eukaryota</taxon>
        <taxon>Viridiplantae</taxon>
        <taxon>Streptophyta</taxon>
        <taxon>Embryophyta</taxon>
        <taxon>Tracheophyta</taxon>
        <taxon>Spermatophyta</taxon>
        <taxon>Magnoliopsida</taxon>
        <taxon>Proteales</taxon>
        <taxon>Proteaceae</taxon>
        <taxon>Protea</taxon>
    </lineage>
</organism>
<evidence type="ECO:0000313" key="2">
    <source>
        <dbReference type="Proteomes" id="UP001141806"/>
    </source>
</evidence>
<proteinExistence type="predicted"/>
<dbReference type="AlphaFoldDB" id="A0A9Q0GVP3"/>
<reference evidence="1" key="1">
    <citation type="journal article" date="2023" name="Plant J.">
        <title>The genome of the king protea, Protea cynaroides.</title>
        <authorList>
            <person name="Chang J."/>
            <person name="Duong T.A."/>
            <person name="Schoeman C."/>
            <person name="Ma X."/>
            <person name="Roodt D."/>
            <person name="Barker N."/>
            <person name="Li Z."/>
            <person name="Van de Peer Y."/>
            <person name="Mizrachi E."/>
        </authorList>
    </citation>
    <scope>NUCLEOTIDE SEQUENCE</scope>
    <source>
        <tissue evidence="1">Young leaves</tissue>
    </source>
</reference>
<dbReference type="CDD" id="cd07821">
    <property type="entry name" value="PYR_PYL_RCAR_like"/>
    <property type="match status" value="1"/>
</dbReference>
<dbReference type="OrthoDB" id="1928994at2759"/>
<dbReference type="Pfam" id="PF10604">
    <property type="entry name" value="Polyketide_cyc2"/>
    <property type="match status" value="1"/>
</dbReference>
<evidence type="ECO:0008006" key="3">
    <source>
        <dbReference type="Google" id="ProtNLM"/>
    </source>
</evidence>
<dbReference type="EMBL" id="JAMYWD010000012">
    <property type="protein sequence ID" value="KAJ4953936.1"/>
    <property type="molecule type" value="Genomic_DNA"/>
</dbReference>
<dbReference type="Proteomes" id="UP001141806">
    <property type="component" value="Unassembled WGS sequence"/>
</dbReference>
<dbReference type="InterPro" id="IPR023393">
    <property type="entry name" value="START-like_dom_sf"/>
</dbReference>